<gene>
    <name evidence="6" type="ORF">A5880_001928</name>
</gene>
<dbReference type="PROSITE" id="PS51755">
    <property type="entry name" value="OMPR_PHOB"/>
    <property type="match status" value="1"/>
</dbReference>
<dbReference type="Gene3D" id="1.10.10.10">
    <property type="entry name" value="Winged helix-like DNA-binding domain superfamily/Winged helix DNA-binding domain"/>
    <property type="match status" value="1"/>
</dbReference>
<dbReference type="Proteomes" id="UP000195139">
    <property type="component" value="Unassembled WGS sequence"/>
</dbReference>
<evidence type="ECO:0000256" key="4">
    <source>
        <dbReference type="PROSITE-ProRule" id="PRU01091"/>
    </source>
</evidence>
<accession>A0ABU8IFB6</accession>
<dbReference type="InterPro" id="IPR001867">
    <property type="entry name" value="OmpR/PhoB-type_DNA-bd"/>
</dbReference>
<dbReference type="EMBL" id="NGLE02000001">
    <property type="protein sequence ID" value="MEI5994370.1"/>
    <property type="molecule type" value="Genomic_DNA"/>
</dbReference>
<reference evidence="6" key="1">
    <citation type="submission" date="2018-07" db="EMBL/GenBank/DDBJ databases">
        <title>The Genome Sequence of Enterococcus sp. DIV0659b.</title>
        <authorList>
            <consortium name="The Broad Institute Genomics Platform"/>
            <consortium name="The Broad Institute Genomic Center for Infectious Diseases"/>
            <person name="Earl A."/>
            <person name="Manson A."/>
            <person name="Schwartman J."/>
            <person name="Gilmore M."/>
            <person name="Abouelleil A."/>
            <person name="Cao P."/>
            <person name="Chapman S."/>
            <person name="Cusick C."/>
            <person name="Shea T."/>
            <person name="Young S."/>
            <person name="Neafsey D."/>
            <person name="Nusbaum C."/>
            <person name="Birren B."/>
        </authorList>
    </citation>
    <scope>NUCLEOTIDE SEQUENCE [LARGE SCALE GENOMIC DNA]</scope>
    <source>
        <strain evidence="6">4G2_DIV0659</strain>
    </source>
</reference>
<keyword evidence="1" id="KW-0805">Transcription regulation</keyword>
<dbReference type="Pfam" id="PF00486">
    <property type="entry name" value="Trans_reg_C"/>
    <property type="match status" value="1"/>
</dbReference>
<evidence type="ECO:0000313" key="6">
    <source>
        <dbReference type="EMBL" id="MEI5994370.1"/>
    </source>
</evidence>
<feature type="DNA-binding region" description="OmpR/PhoB-type" evidence="4">
    <location>
        <begin position="116"/>
        <end position="230"/>
    </location>
</feature>
<dbReference type="RefSeq" id="WP_336577072.1">
    <property type="nucleotide sequence ID" value="NZ_NGLE02000001.1"/>
</dbReference>
<dbReference type="InterPro" id="IPR036388">
    <property type="entry name" value="WH-like_DNA-bd_sf"/>
</dbReference>
<dbReference type="SUPFAM" id="SSF46894">
    <property type="entry name" value="C-terminal effector domain of the bipartite response regulators"/>
    <property type="match status" value="1"/>
</dbReference>
<evidence type="ECO:0000256" key="1">
    <source>
        <dbReference type="ARBA" id="ARBA00023015"/>
    </source>
</evidence>
<evidence type="ECO:0000313" key="7">
    <source>
        <dbReference type="Proteomes" id="UP000195139"/>
    </source>
</evidence>
<name>A0ABU8IFB6_9ENTE</name>
<sequence length="238" mass="27806">MKIGIINLSEKYDLNYKDKYTKKGIRFIHLYLDSQENQPLEHMDAVFIYDKNGSDIREYCNCILEIRKRGMFPIMLMVNDLSNVDRLILLKLGINGFVDLDYNLEELMLITENNSNLKLNIADEENEKVIFQVDDRNRSAILNGKMEIYLTKIEYKLLSIISSDITKVFTYEKLFNEIWDCEFSQINTSLKDIKPKVANVVFSLRTKLKLAGADHNYIQTVRSIGYKFCDRADINLNS</sequence>
<evidence type="ECO:0000256" key="3">
    <source>
        <dbReference type="ARBA" id="ARBA00023163"/>
    </source>
</evidence>
<feature type="domain" description="OmpR/PhoB-type" evidence="5">
    <location>
        <begin position="116"/>
        <end position="230"/>
    </location>
</feature>
<evidence type="ECO:0000256" key="2">
    <source>
        <dbReference type="ARBA" id="ARBA00023125"/>
    </source>
</evidence>
<comment type="caution">
    <text evidence="6">The sequence shown here is derived from an EMBL/GenBank/DDBJ whole genome shotgun (WGS) entry which is preliminary data.</text>
</comment>
<dbReference type="CDD" id="cd00383">
    <property type="entry name" value="trans_reg_C"/>
    <property type="match status" value="1"/>
</dbReference>
<dbReference type="InterPro" id="IPR016032">
    <property type="entry name" value="Sig_transdc_resp-reg_C-effctor"/>
</dbReference>
<keyword evidence="3" id="KW-0804">Transcription</keyword>
<dbReference type="SMART" id="SM00862">
    <property type="entry name" value="Trans_reg_C"/>
    <property type="match status" value="1"/>
</dbReference>
<organism evidence="6 7">
    <name type="scientific">Candidatus Enterococcus mansonii</name>
    <dbReference type="NCBI Taxonomy" id="1834181"/>
    <lineage>
        <taxon>Bacteria</taxon>
        <taxon>Bacillati</taxon>
        <taxon>Bacillota</taxon>
        <taxon>Bacilli</taxon>
        <taxon>Lactobacillales</taxon>
        <taxon>Enterococcaceae</taxon>
        <taxon>Enterococcus</taxon>
    </lineage>
</organism>
<keyword evidence="7" id="KW-1185">Reference proteome</keyword>
<proteinExistence type="predicted"/>
<keyword evidence="2 4" id="KW-0238">DNA-binding</keyword>
<protein>
    <recommendedName>
        <fullName evidence="5">OmpR/PhoB-type domain-containing protein</fullName>
    </recommendedName>
</protein>
<evidence type="ECO:0000259" key="5">
    <source>
        <dbReference type="PROSITE" id="PS51755"/>
    </source>
</evidence>